<evidence type="ECO:0000259" key="2">
    <source>
        <dbReference type="Pfam" id="PF01841"/>
    </source>
</evidence>
<feature type="domain" description="Transglutaminase-like" evidence="2">
    <location>
        <begin position="161"/>
        <end position="274"/>
    </location>
</feature>
<feature type="compositionally biased region" description="Pro residues" evidence="1">
    <location>
        <begin position="1"/>
        <end position="16"/>
    </location>
</feature>
<reference evidence="3 4" key="1">
    <citation type="submission" date="2019-12" db="EMBL/GenBank/DDBJ databases">
        <authorList>
            <person name="Floudas D."/>
            <person name="Bentzer J."/>
            <person name="Ahren D."/>
            <person name="Johansson T."/>
            <person name="Persson P."/>
            <person name="Tunlid A."/>
        </authorList>
    </citation>
    <scope>NUCLEOTIDE SEQUENCE [LARGE SCALE GENOMIC DNA]</scope>
    <source>
        <strain evidence="3 4">CBS 102.39</strain>
    </source>
</reference>
<dbReference type="Pfam" id="PF01841">
    <property type="entry name" value="Transglut_core"/>
    <property type="match status" value="1"/>
</dbReference>
<dbReference type="Gene3D" id="3.10.620.30">
    <property type="match status" value="1"/>
</dbReference>
<feature type="region of interest" description="Disordered" evidence="1">
    <location>
        <begin position="1"/>
        <end position="49"/>
    </location>
</feature>
<dbReference type="InterPro" id="IPR002931">
    <property type="entry name" value="Transglutaminase-like"/>
</dbReference>
<comment type="caution">
    <text evidence="3">The sequence shown here is derived from an EMBL/GenBank/DDBJ whole genome shotgun (WGS) entry which is preliminary data.</text>
</comment>
<sequence>MSVRPPLPRRVAPPTPTSDVKKNRAQASSAPSLPPRGPTATGQRKYEDIPDLTRLLARKPPPPPLPAATVSKRLSTLSDMPTPRRGMTLTPFSVAMHLATPATPPTPPPVNLTSKPAFSVEVVEEETTPSCIECRDFSSADAHAACFPRHTIRSVEELAYALAAPFTEEIDKARVAFTWLHHNIAYDTGAFFSGNIQASSAESTLASGLAVCDGYAGLFERLTELMGLQTHKVTGHGKGYGYTALAPGDPLPQVTMNHAWNCISIDGEWRLVDPCWGSGHLGDGGIYTAKFAPKWFTCSPTEFGTRHFPEDPSFQLTPEEFSWEDYILAPESPPIPPIFEELGFTSMTLQPSTKYIPERQFITFSISKRCEHMSTAEEDNYVFVIKTSDKDFTPLRYDNNQGAWTANVFTPRAGTVFLYAVDTIDGQDAFGVGVAAYSQAKGKKGMSFKGLATWTITHL</sequence>
<dbReference type="InterPro" id="IPR052557">
    <property type="entry name" value="CAP/Cytokinesis_protein"/>
</dbReference>
<dbReference type="GO" id="GO:0005737">
    <property type="term" value="C:cytoplasm"/>
    <property type="evidence" value="ECO:0007669"/>
    <property type="project" value="TreeGrafter"/>
</dbReference>
<organism evidence="3 4">
    <name type="scientific">Agrocybe pediades</name>
    <dbReference type="NCBI Taxonomy" id="84607"/>
    <lineage>
        <taxon>Eukaryota</taxon>
        <taxon>Fungi</taxon>
        <taxon>Dikarya</taxon>
        <taxon>Basidiomycota</taxon>
        <taxon>Agaricomycotina</taxon>
        <taxon>Agaricomycetes</taxon>
        <taxon>Agaricomycetidae</taxon>
        <taxon>Agaricales</taxon>
        <taxon>Agaricineae</taxon>
        <taxon>Strophariaceae</taxon>
        <taxon>Agrocybe</taxon>
    </lineage>
</organism>
<evidence type="ECO:0000313" key="3">
    <source>
        <dbReference type="EMBL" id="KAF4621353.1"/>
    </source>
</evidence>
<dbReference type="InterPro" id="IPR038765">
    <property type="entry name" value="Papain-like_cys_pep_sf"/>
</dbReference>
<dbReference type="EMBL" id="JAACJL010000015">
    <property type="protein sequence ID" value="KAF4621353.1"/>
    <property type="molecule type" value="Genomic_DNA"/>
</dbReference>
<dbReference type="PANTHER" id="PTHR46333">
    <property type="entry name" value="CYTOKINESIS PROTEIN 3"/>
    <property type="match status" value="1"/>
</dbReference>
<dbReference type="PANTHER" id="PTHR46333:SF5">
    <property type="entry name" value="TRANSGLUTAMINASE-LIKE DOMAIN-CONTAINING PROTEIN"/>
    <property type="match status" value="1"/>
</dbReference>
<dbReference type="Proteomes" id="UP000521872">
    <property type="component" value="Unassembled WGS sequence"/>
</dbReference>
<dbReference type="SUPFAM" id="SSF54001">
    <property type="entry name" value="Cysteine proteinases"/>
    <property type="match status" value="1"/>
</dbReference>
<gene>
    <name evidence="3" type="ORF">D9613_000712</name>
</gene>
<evidence type="ECO:0000256" key="1">
    <source>
        <dbReference type="SAM" id="MobiDB-lite"/>
    </source>
</evidence>
<dbReference type="AlphaFoldDB" id="A0A8H4R1W9"/>
<protein>
    <recommendedName>
        <fullName evidence="2">Transglutaminase-like domain-containing protein</fullName>
    </recommendedName>
</protein>
<keyword evidence="4" id="KW-1185">Reference proteome</keyword>
<name>A0A8H4R1W9_9AGAR</name>
<evidence type="ECO:0000313" key="4">
    <source>
        <dbReference type="Proteomes" id="UP000521872"/>
    </source>
</evidence>
<proteinExistence type="predicted"/>
<accession>A0A8H4R1W9</accession>